<comment type="similarity">
    <text evidence="1">Belongs to the peptidase S1C family.</text>
</comment>
<evidence type="ECO:0000256" key="1">
    <source>
        <dbReference type="ARBA" id="ARBA00010541"/>
    </source>
</evidence>
<dbReference type="EMBL" id="JBGBPQ010000004">
    <property type="protein sequence ID" value="KAL1524960.1"/>
    <property type="molecule type" value="Genomic_DNA"/>
</dbReference>
<protein>
    <recommendedName>
        <fullName evidence="3">PDZ domain-containing protein</fullName>
    </recommendedName>
</protein>
<dbReference type="PRINTS" id="PR00834">
    <property type="entry name" value="PROTEASES2C"/>
</dbReference>
<dbReference type="AlphaFoldDB" id="A0AB34JTG2"/>
<dbReference type="PANTHER" id="PTHR46366:SF1">
    <property type="entry name" value="PDZ DOMAIN-CONTAINING PROTEIN C1685.05"/>
    <property type="match status" value="1"/>
</dbReference>
<evidence type="ECO:0000313" key="5">
    <source>
        <dbReference type="Proteomes" id="UP001515480"/>
    </source>
</evidence>
<feature type="compositionally biased region" description="Low complexity" evidence="2">
    <location>
        <begin position="514"/>
        <end position="529"/>
    </location>
</feature>
<feature type="domain" description="PDZ" evidence="3">
    <location>
        <begin position="810"/>
        <end position="884"/>
    </location>
</feature>
<dbReference type="Gene3D" id="2.40.10.10">
    <property type="entry name" value="Trypsin-like serine proteases"/>
    <property type="match status" value="2"/>
</dbReference>
<dbReference type="CDD" id="cd06719">
    <property type="entry name" value="PDZ2-4_Nma111p-like"/>
    <property type="match status" value="1"/>
</dbReference>
<dbReference type="InterPro" id="IPR001478">
    <property type="entry name" value="PDZ"/>
</dbReference>
<dbReference type="Pfam" id="PF12812">
    <property type="entry name" value="PDZ_1"/>
    <property type="match status" value="1"/>
</dbReference>
<feature type="region of interest" description="Disordered" evidence="2">
    <location>
        <begin position="505"/>
        <end position="529"/>
    </location>
</feature>
<evidence type="ECO:0000256" key="2">
    <source>
        <dbReference type="SAM" id="MobiDB-lite"/>
    </source>
</evidence>
<dbReference type="SUPFAM" id="SSF50494">
    <property type="entry name" value="Trypsin-like serine proteases"/>
    <property type="match status" value="2"/>
</dbReference>
<proteinExistence type="inferred from homology"/>
<dbReference type="GO" id="GO:0004252">
    <property type="term" value="F:serine-type endopeptidase activity"/>
    <property type="evidence" value="ECO:0007669"/>
    <property type="project" value="InterPro"/>
</dbReference>
<dbReference type="InterPro" id="IPR009003">
    <property type="entry name" value="Peptidase_S1_PA"/>
</dbReference>
<dbReference type="SMART" id="SM00228">
    <property type="entry name" value="PDZ"/>
    <property type="match status" value="3"/>
</dbReference>
<feature type="domain" description="PDZ" evidence="3">
    <location>
        <begin position="293"/>
        <end position="365"/>
    </location>
</feature>
<dbReference type="Gene3D" id="2.40.10.120">
    <property type="match status" value="1"/>
</dbReference>
<keyword evidence="5" id="KW-1185">Reference proteome</keyword>
<dbReference type="Gene3D" id="2.30.42.10">
    <property type="match status" value="3"/>
</dbReference>
<dbReference type="GO" id="GO:0006508">
    <property type="term" value="P:proteolysis"/>
    <property type="evidence" value="ECO:0007669"/>
    <property type="project" value="InterPro"/>
</dbReference>
<feature type="domain" description="PDZ" evidence="3">
    <location>
        <begin position="906"/>
        <end position="987"/>
    </location>
</feature>
<reference evidence="4 5" key="1">
    <citation type="journal article" date="2024" name="Science">
        <title>Giant polyketide synthase enzymes in the biosynthesis of giant marine polyether toxins.</title>
        <authorList>
            <person name="Fallon T.R."/>
            <person name="Shende V.V."/>
            <person name="Wierzbicki I.H."/>
            <person name="Pendleton A.L."/>
            <person name="Watervoot N.F."/>
            <person name="Auber R.P."/>
            <person name="Gonzalez D.J."/>
            <person name="Wisecaver J.H."/>
            <person name="Moore B.S."/>
        </authorList>
    </citation>
    <scope>NUCLEOTIDE SEQUENCE [LARGE SCALE GENOMIC DNA]</scope>
    <source>
        <strain evidence="4 5">12B1</strain>
    </source>
</reference>
<dbReference type="Pfam" id="PF13365">
    <property type="entry name" value="Trypsin_2"/>
    <property type="match status" value="1"/>
</dbReference>
<dbReference type="Proteomes" id="UP001515480">
    <property type="component" value="Unassembled WGS sequence"/>
</dbReference>
<evidence type="ECO:0000259" key="3">
    <source>
        <dbReference type="SMART" id="SM00228"/>
    </source>
</evidence>
<gene>
    <name evidence="4" type="ORF">AB1Y20_019836</name>
</gene>
<accession>A0AB34JTG2</accession>
<dbReference type="SUPFAM" id="SSF50156">
    <property type="entry name" value="PDZ domain-like"/>
    <property type="match status" value="3"/>
</dbReference>
<organism evidence="4 5">
    <name type="scientific">Prymnesium parvum</name>
    <name type="common">Toxic golden alga</name>
    <dbReference type="NCBI Taxonomy" id="97485"/>
    <lineage>
        <taxon>Eukaryota</taxon>
        <taxon>Haptista</taxon>
        <taxon>Haptophyta</taxon>
        <taxon>Prymnesiophyceae</taxon>
        <taxon>Prymnesiales</taxon>
        <taxon>Prymnesiaceae</taxon>
        <taxon>Prymnesium</taxon>
    </lineage>
</organism>
<dbReference type="InterPro" id="IPR025926">
    <property type="entry name" value="PDZ-like_dom"/>
</dbReference>
<name>A0AB34JTG2_PRYPA</name>
<evidence type="ECO:0000313" key="4">
    <source>
        <dbReference type="EMBL" id="KAL1524960.1"/>
    </source>
</evidence>
<dbReference type="InterPro" id="IPR001940">
    <property type="entry name" value="Peptidase_S1C"/>
</dbReference>
<dbReference type="PANTHER" id="PTHR46366">
    <property type="entry name" value="PRO-APOPTOTIC SERINE PROTEASE NMA111"/>
    <property type="match status" value="1"/>
</dbReference>
<dbReference type="InterPro" id="IPR036034">
    <property type="entry name" value="PDZ_sf"/>
</dbReference>
<dbReference type="InterPro" id="IPR043504">
    <property type="entry name" value="Peptidase_S1_PA_chymotrypsin"/>
</dbReference>
<sequence length="1034" mass="109665">MLRGLTRALSPRRAALLAAPAAAAVGLHLAWARRPATCEPVEPLGGVEPAEAEPSEWNHVIAGTLPAVVSIRVNRVRAFDTATAGTAQATGFVVDVKNGFILTNRHVAGVGPGPIVADAVFQNNEEVPLQVVYMDPVHDFALLQFDPAAVKHMQLVEIPLAPHEAAVATEIAIIGNNAGEKCSISRTTLARLDRNAPAYNRNSYNDFNTFYFQASSSTSGGSSGSPVINRHGRAIAINAGGKIGTSAGFFLPLDRVKRALALVQAAAAVPRGSVCTVCLHQPFDEARRLGLPEELEACIRASSPSLSGLLVVAEVLPRGPADGKLQPGDILIEAAGEACTGFVGLEEALDSHVLRTVTLAVCRGGQLLHVDLDVADLHSLTPAHFFEFGGAVLNELSYQQARNHGIAVGGVYVAHPGYTLRQARISRGAIITSVNAVETPTLESFARVITAAPHGEKLTFRSHDIAHPEYVQLSAARMDRKWFPLSECRRRGHLSAWRTSRIASAVTPPREESAATASPPCDAATAPTAAAAPTAATAAAAAPPPAATASEGAAAAAPLDEEAAQRRLASALVTVDFTRPFFIDGETGMRYRGTGLVLDAKLGLVAVDRNTVNTTLGDVFVTIGGRATVPANVAYVHPVHNFALVQFDPATVPADIHFSAAPIAPISRVTSMRTGAQVWLAGLKSGLNHEFDTSRRVDLVVRKTRLANSGWIKLPLPNPPRYQMYNCETFGLEVAPSMDGGAVADLSGDVVALWVSCAYQASQSQHAQVFRGLPIHLIDSVSRQLSRGEQPKPWRSLAVTFEPISLATARDLGVSDGEIAERGGADVPCVLCVAQVQNKSPAAAVLRGGDLVLRIDRQPVRSLYEAEAALEGRAAVALDVVRDGKELRLQCETTELHGAGTTQVVGWAGLMLQTAPEAVQAQRYVPPAGVYASYRFFGSPASRYDLPPTSHIVEVDSTPTPDLEAFLAITAHKQDGDVVRLKYVDIDGRSRMTTLKLDMTYWPTFVLQRTPQGDWARTEVQAAGGEPPVGASAS</sequence>
<comment type="caution">
    <text evidence="4">The sequence shown here is derived from an EMBL/GenBank/DDBJ whole genome shotgun (WGS) entry which is preliminary data.</text>
</comment>